<dbReference type="SUPFAM" id="SSF57716">
    <property type="entry name" value="Glucocorticoid receptor-like (DNA-binding domain)"/>
    <property type="match status" value="1"/>
</dbReference>
<keyword evidence="8" id="KW-0378">Hydrolase</keyword>
<evidence type="ECO:0000256" key="7">
    <source>
        <dbReference type="ARBA" id="ARBA00022771"/>
    </source>
</evidence>
<dbReference type="Gene3D" id="1.10.8.50">
    <property type="match status" value="1"/>
</dbReference>
<dbReference type="InterPro" id="IPR015887">
    <property type="entry name" value="DNA_glyclase_Znf_dom_DNA_BS"/>
</dbReference>
<dbReference type="InterPro" id="IPR000214">
    <property type="entry name" value="Znf_DNA_glyclase/AP_lyase"/>
</dbReference>
<keyword evidence="9" id="KW-0862">Zinc</keyword>
<evidence type="ECO:0000256" key="13">
    <source>
        <dbReference type="ARBA" id="ARBA00023268"/>
    </source>
</evidence>
<evidence type="ECO:0008006" key="19">
    <source>
        <dbReference type="Google" id="ProtNLM"/>
    </source>
</evidence>
<dbReference type="Pfam" id="PF06831">
    <property type="entry name" value="H2TH"/>
    <property type="match status" value="1"/>
</dbReference>
<dbReference type="Gene3D" id="3.20.190.10">
    <property type="entry name" value="MutM-like, N-terminal"/>
    <property type="match status" value="1"/>
</dbReference>
<organism evidence="18">
    <name type="scientific">marine metagenome</name>
    <dbReference type="NCBI Taxonomy" id="408172"/>
    <lineage>
        <taxon>unclassified sequences</taxon>
        <taxon>metagenomes</taxon>
        <taxon>ecological metagenomes</taxon>
    </lineage>
</organism>
<evidence type="ECO:0000256" key="2">
    <source>
        <dbReference type="ARBA" id="ARBA00001947"/>
    </source>
</evidence>
<dbReference type="PROSITE" id="PS01242">
    <property type="entry name" value="ZF_FPG_1"/>
    <property type="match status" value="1"/>
</dbReference>
<dbReference type="SMART" id="SM00898">
    <property type="entry name" value="Fapy_DNA_glyco"/>
    <property type="match status" value="1"/>
</dbReference>
<dbReference type="InterPro" id="IPR015886">
    <property type="entry name" value="H2TH_FPG"/>
</dbReference>
<dbReference type="InterPro" id="IPR035937">
    <property type="entry name" value="FPG_N"/>
</dbReference>
<evidence type="ECO:0000256" key="1">
    <source>
        <dbReference type="ARBA" id="ARBA00001668"/>
    </source>
</evidence>
<keyword evidence="12" id="KW-0456">Lyase</keyword>
<dbReference type="InterPro" id="IPR020629">
    <property type="entry name" value="FPG_Glyclase"/>
</dbReference>
<evidence type="ECO:0000256" key="8">
    <source>
        <dbReference type="ARBA" id="ARBA00022801"/>
    </source>
</evidence>
<dbReference type="PROSITE" id="PS51068">
    <property type="entry name" value="FPG_CAT"/>
    <property type="match status" value="1"/>
</dbReference>
<dbReference type="GO" id="GO:0003684">
    <property type="term" value="F:damaged DNA binding"/>
    <property type="evidence" value="ECO:0007669"/>
    <property type="project" value="InterPro"/>
</dbReference>
<dbReference type="PANTHER" id="PTHR22993:SF9">
    <property type="entry name" value="FORMAMIDOPYRIMIDINE-DNA GLYCOSYLASE"/>
    <property type="match status" value="1"/>
</dbReference>
<dbReference type="InterPro" id="IPR012319">
    <property type="entry name" value="FPG_cat"/>
</dbReference>
<evidence type="ECO:0000259" key="17">
    <source>
        <dbReference type="PROSITE" id="PS51068"/>
    </source>
</evidence>
<evidence type="ECO:0000256" key="6">
    <source>
        <dbReference type="ARBA" id="ARBA00022763"/>
    </source>
</evidence>
<comment type="subunit">
    <text evidence="4">Monomer.</text>
</comment>
<dbReference type="CDD" id="cd08966">
    <property type="entry name" value="EcFpg-like_N"/>
    <property type="match status" value="1"/>
</dbReference>
<dbReference type="GO" id="GO:0140078">
    <property type="term" value="F:class I DNA-(apurinic or apyrimidinic site) endonuclease activity"/>
    <property type="evidence" value="ECO:0007669"/>
    <property type="project" value="UniProtKB-EC"/>
</dbReference>
<evidence type="ECO:0000259" key="16">
    <source>
        <dbReference type="PROSITE" id="PS51066"/>
    </source>
</evidence>
<comment type="cofactor">
    <cofactor evidence="2">
        <name>Zn(2+)</name>
        <dbReference type="ChEBI" id="CHEBI:29105"/>
    </cofactor>
</comment>
<feature type="domain" description="FPG-type" evidence="16">
    <location>
        <begin position="238"/>
        <end position="272"/>
    </location>
</feature>
<dbReference type="GO" id="GO:0008270">
    <property type="term" value="F:zinc ion binding"/>
    <property type="evidence" value="ECO:0007669"/>
    <property type="project" value="UniProtKB-KW"/>
</dbReference>
<evidence type="ECO:0000256" key="12">
    <source>
        <dbReference type="ARBA" id="ARBA00023239"/>
    </source>
</evidence>
<evidence type="ECO:0000313" key="18">
    <source>
        <dbReference type="EMBL" id="SVA28349.1"/>
    </source>
</evidence>
<comment type="catalytic activity">
    <reaction evidence="1">
        <text>Hydrolysis of DNA containing ring-opened 7-methylguanine residues, releasing 2,6-diamino-4-hydroxy-5-(N-methyl)formamidopyrimidine.</text>
        <dbReference type="EC" id="3.2.2.23"/>
    </reaction>
</comment>
<evidence type="ECO:0000256" key="9">
    <source>
        <dbReference type="ARBA" id="ARBA00022833"/>
    </source>
</evidence>
<dbReference type="FunFam" id="1.10.8.50:FF:000003">
    <property type="entry name" value="Formamidopyrimidine-DNA glycosylase"/>
    <property type="match status" value="1"/>
</dbReference>
<dbReference type="Pfam" id="PF01149">
    <property type="entry name" value="Fapy_DNA_glyco"/>
    <property type="match status" value="1"/>
</dbReference>
<dbReference type="PANTHER" id="PTHR22993">
    <property type="entry name" value="FORMAMIDOPYRIMIDINE-DNA GLYCOSYLASE"/>
    <property type="match status" value="1"/>
</dbReference>
<comment type="similarity">
    <text evidence="3">Belongs to the FPG family.</text>
</comment>
<reference evidence="18" key="1">
    <citation type="submission" date="2018-05" db="EMBL/GenBank/DDBJ databases">
        <authorList>
            <person name="Lanie J.A."/>
            <person name="Ng W.-L."/>
            <person name="Kazmierczak K.M."/>
            <person name="Andrzejewski T.M."/>
            <person name="Davidsen T.M."/>
            <person name="Wayne K.J."/>
            <person name="Tettelin H."/>
            <person name="Glass J.I."/>
            <person name="Rusch D."/>
            <person name="Podicherti R."/>
            <person name="Tsui H.-C.T."/>
            <person name="Winkler M.E."/>
        </authorList>
    </citation>
    <scope>NUCLEOTIDE SEQUENCE</scope>
</reference>
<comment type="catalytic activity">
    <reaction evidence="15">
        <text>2'-deoxyribonucleotide-(2'-deoxyribose 5'-phosphate)-2'-deoxyribonucleotide-DNA = a 3'-end 2'-deoxyribonucleotide-(2,3-dehydro-2,3-deoxyribose 5'-phosphate)-DNA + a 5'-end 5'-phospho-2'-deoxyribonucleoside-DNA + H(+)</text>
        <dbReference type="Rhea" id="RHEA:66592"/>
        <dbReference type="Rhea" id="RHEA-COMP:13180"/>
        <dbReference type="Rhea" id="RHEA-COMP:16897"/>
        <dbReference type="Rhea" id="RHEA-COMP:17067"/>
        <dbReference type="ChEBI" id="CHEBI:15378"/>
        <dbReference type="ChEBI" id="CHEBI:136412"/>
        <dbReference type="ChEBI" id="CHEBI:157695"/>
        <dbReference type="ChEBI" id="CHEBI:167181"/>
        <dbReference type="EC" id="4.2.99.18"/>
    </reaction>
</comment>
<evidence type="ECO:0000256" key="5">
    <source>
        <dbReference type="ARBA" id="ARBA00022723"/>
    </source>
</evidence>
<feature type="non-terminal residue" evidence="18">
    <location>
        <position position="1"/>
    </location>
</feature>
<evidence type="ECO:0000256" key="15">
    <source>
        <dbReference type="ARBA" id="ARBA00044632"/>
    </source>
</evidence>
<dbReference type="InterPro" id="IPR010979">
    <property type="entry name" value="Ribosomal_uS13-like_H2TH"/>
</dbReference>
<dbReference type="SMART" id="SM01232">
    <property type="entry name" value="H2TH"/>
    <property type="match status" value="1"/>
</dbReference>
<evidence type="ECO:0000256" key="4">
    <source>
        <dbReference type="ARBA" id="ARBA00011245"/>
    </source>
</evidence>
<evidence type="ECO:0000256" key="11">
    <source>
        <dbReference type="ARBA" id="ARBA00023204"/>
    </source>
</evidence>
<feature type="domain" description="Formamidopyrimidine-DNA glycosylase catalytic" evidence="17">
    <location>
        <begin position="14"/>
        <end position="117"/>
    </location>
</feature>
<keyword evidence="10" id="KW-0238">DNA-binding</keyword>
<dbReference type="SUPFAM" id="SSF46946">
    <property type="entry name" value="S13-like H2TH domain"/>
    <property type="match status" value="1"/>
</dbReference>
<keyword evidence="13" id="KW-0511">Multifunctional enzyme</keyword>
<name>A0A381UJN0_9ZZZZ</name>
<dbReference type="SUPFAM" id="SSF81624">
    <property type="entry name" value="N-terminal domain of MutM-like DNA repair proteins"/>
    <property type="match status" value="1"/>
</dbReference>
<dbReference type="NCBIfam" id="NF002211">
    <property type="entry name" value="PRK01103.1"/>
    <property type="match status" value="1"/>
</dbReference>
<keyword evidence="11" id="KW-0234">DNA repair</keyword>
<dbReference type="GO" id="GO:0006284">
    <property type="term" value="P:base-excision repair"/>
    <property type="evidence" value="ECO:0007669"/>
    <property type="project" value="InterPro"/>
</dbReference>
<dbReference type="AlphaFoldDB" id="A0A381UJN0"/>
<dbReference type="NCBIfam" id="TIGR00577">
    <property type="entry name" value="fpg"/>
    <property type="match status" value="1"/>
</dbReference>
<protein>
    <recommendedName>
        <fullName evidence="19">Formamidopyrimidine-DNA glycosylase catalytic domain-containing protein</fullName>
    </recommendedName>
</protein>
<keyword evidence="6" id="KW-0227">DNA damage</keyword>
<evidence type="ECO:0000256" key="10">
    <source>
        <dbReference type="ARBA" id="ARBA00023125"/>
    </source>
</evidence>
<keyword evidence="5" id="KW-0479">Metal-binding</keyword>
<dbReference type="Pfam" id="PF06827">
    <property type="entry name" value="zf-FPG_IleRS"/>
    <property type="match status" value="1"/>
</dbReference>
<dbReference type="PROSITE" id="PS51066">
    <property type="entry name" value="ZF_FPG_2"/>
    <property type="match status" value="1"/>
</dbReference>
<evidence type="ECO:0000256" key="3">
    <source>
        <dbReference type="ARBA" id="ARBA00009409"/>
    </source>
</evidence>
<sequence length="273" mass="30449">VGRIKTAPACSHVPELPEVETCRRALAPRLAGRTLTDAVTPWPRAAATPLVVTGRCIVRLDRRGKFLLLRLDRGWLVIHLRMTGRLVVVRELPPRTTAAFQLDGDEWFCLVDVRKFGRAWQVARASEVVGHLGPEPLSRHFTAARFSAMLAPRRARLKPLLLNQRFLAGLGNIYVDESLHAARIHPLRTANTLSTGEVRRLHRYIRTILRAAITEGGTTIQNFAGPDGKPGRFRSRLQVFRRSGEACGGCGTIIERSVVAQRGTHFCPHCQRL</sequence>
<dbReference type="GO" id="GO:0034039">
    <property type="term" value="F:8-oxo-7,8-dihydroguanine DNA N-glycosylase activity"/>
    <property type="evidence" value="ECO:0007669"/>
    <property type="project" value="TreeGrafter"/>
</dbReference>
<proteinExistence type="inferred from homology"/>
<keyword evidence="14" id="KW-0326">Glycosidase</keyword>
<dbReference type="EMBL" id="UINC01006572">
    <property type="protein sequence ID" value="SVA28349.1"/>
    <property type="molecule type" value="Genomic_DNA"/>
</dbReference>
<keyword evidence="7" id="KW-0863">Zinc-finger</keyword>
<dbReference type="InterPro" id="IPR010663">
    <property type="entry name" value="Znf_FPG/IleRS"/>
</dbReference>
<accession>A0A381UJN0</accession>
<gene>
    <name evidence="18" type="ORF">METZ01_LOCUS81203</name>
</gene>
<evidence type="ECO:0000256" key="14">
    <source>
        <dbReference type="ARBA" id="ARBA00023295"/>
    </source>
</evidence>